<keyword evidence="2" id="KW-1003">Cell membrane</keyword>
<reference evidence="8 9" key="1">
    <citation type="submission" date="2018-03" db="EMBL/GenBank/DDBJ databases">
        <title>Genomic Encyclopedia of Archaeal and Bacterial Type Strains, Phase II (KMG-II): from individual species to whole genera.</title>
        <authorList>
            <person name="Goeker M."/>
        </authorList>
    </citation>
    <scope>NUCLEOTIDE SEQUENCE [LARGE SCALE GENOMIC DNA]</scope>
    <source>
        <strain evidence="8 9">DSM 100673</strain>
    </source>
</reference>
<dbReference type="Proteomes" id="UP000240418">
    <property type="component" value="Unassembled WGS sequence"/>
</dbReference>
<evidence type="ECO:0000313" key="8">
    <source>
        <dbReference type="EMBL" id="PSL17722.1"/>
    </source>
</evidence>
<dbReference type="AlphaFoldDB" id="A0A2P8F7T3"/>
<dbReference type="InterPro" id="IPR011066">
    <property type="entry name" value="MscS_channel_C_sf"/>
</dbReference>
<gene>
    <name evidence="8" type="ORF">CLV88_11569</name>
</gene>
<evidence type="ECO:0000313" key="9">
    <source>
        <dbReference type="Proteomes" id="UP000240418"/>
    </source>
</evidence>
<dbReference type="PANTHER" id="PTHR30566:SF5">
    <property type="entry name" value="MECHANOSENSITIVE ION CHANNEL PROTEIN 1, MITOCHONDRIAL-RELATED"/>
    <property type="match status" value="1"/>
</dbReference>
<name>A0A2P8F7T3_9RHOB</name>
<dbReference type="InterPro" id="IPR023408">
    <property type="entry name" value="MscS_beta-dom_sf"/>
</dbReference>
<feature type="transmembrane region" description="Helical" evidence="6">
    <location>
        <begin position="20"/>
        <end position="39"/>
    </location>
</feature>
<dbReference type="EMBL" id="PYGJ01000015">
    <property type="protein sequence ID" value="PSL17722.1"/>
    <property type="molecule type" value="Genomic_DNA"/>
</dbReference>
<dbReference type="Gene3D" id="1.10.287.1260">
    <property type="match status" value="1"/>
</dbReference>
<evidence type="ECO:0000256" key="6">
    <source>
        <dbReference type="SAM" id="Phobius"/>
    </source>
</evidence>
<evidence type="ECO:0000256" key="2">
    <source>
        <dbReference type="ARBA" id="ARBA00022475"/>
    </source>
</evidence>
<comment type="caution">
    <text evidence="8">The sequence shown here is derived from an EMBL/GenBank/DDBJ whole genome shotgun (WGS) entry which is preliminary data.</text>
</comment>
<feature type="transmembrane region" description="Helical" evidence="6">
    <location>
        <begin position="103"/>
        <end position="124"/>
    </location>
</feature>
<dbReference type="InterPro" id="IPR006685">
    <property type="entry name" value="MscS_channel_2nd"/>
</dbReference>
<keyword evidence="5 6" id="KW-0472">Membrane</keyword>
<evidence type="ECO:0000256" key="4">
    <source>
        <dbReference type="ARBA" id="ARBA00022989"/>
    </source>
</evidence>
<protein>
    <submittedName>
        <fullName evidence="8">Small-conductance mechanosensitive channel</fullName>
    </submittedName>
</protein>
<dbReference type="Gene3D" id="2.30.30.60">
    <property type="match status" value="1"/>
</dbReference>
<dbReference type="GO" id="GO:0008381">
    <property type="term" value="F:mechanosensitive monoatomic ion channel activity"/>
    <property type="evidence" value="ECO:0007669"/>
    <property type="project" value="UniProtKB-ARBA"/>
</dbReference>
<dbReference type="Pfam" id="PF00924">
    <property type="entry name" value="MS_channel_2nd"/>
    <property type="match status" value="1"/>
</dbReference>
<feature type="transmembrane region" description="Helical" evidence="6">
    <location>
        <begin position="70"/>
        <end position="91"/>
    </location>
</feature>
<dbReference type="GO" id="GO:0005886">
    <property type="term" value="C:plasma membrane"/>
    <property type="evidence" value="ECO:0007669"/>
    <property type="project" value="UniProtKB-SubCell"/>
</dbReference>
<organism evidence="8 9">
    <name type="scientific">Shimia abyssi</name>
    <dbReference type="NCBI Taxonomy" id="1662395"/>
    <lineage>
        <taxon>Bacteria</taxon>
        <taxon>Pseudomonadati</taxon>
        <taxon>Pseudomonadota</taxon>
        <taxon>Alphaproteobacteria</taxon>
        <taxon>Rhodobacterales</taxon>
        <taxon>Roseobacteraceae</taxon>
    </lineage>
</organism>
<dbReference type="OrthoDB" id="9814206at2"/>
<feature type="domain" description="Mechanosensitive ion channel MscS" evidence="7">
    <location>
        <begin position="186"/>
        <end position="253"/>
    </location>
</feature>
<feature type="transmembrane region" description="Helical" evidence="6">
    <location>
        <begin position="145"/>
        <end position="162"/>
    </location>
</feature>
<evidence type="ECO:0000259" key="7">
    <source>
        <dbReference type="Pfam" id="PF00924"/>
    </source>
</evidence>
<evidence type="ECO:0000256" key="3">
    <source>
        <dbReference type="ARBA" id="ARBA00022692"/>
    </source>
</evidence>
<dbReference type="InterPro" id="IPR010920">
    <property type="entry name" value="LSM_dom_sf"/>
</dbReference>
<dbReference type="SUPFAM" id="SSF50182">
    <property type="entry name" value="Sm-like ribonucleoproteins"/>
    <property type="match status" value="1"/>
</dbReference>
<comment type="subcellular location">
    <subcellularLocation>
        <location evidence="1">Cell membrane</location>
        <topology evidence="1">Multi-pass membrane protein</topology>
    </subcellularLocation>
</comment>
<keyword evidence="4 6" id="KW-1133">Transmembrane helix</keyword>
<dbReference type="SUPFAM" id="SSF82689">
    <property type="entry name" value="Mechanosensitive channel protein MscS (YggB), C-terminal domain"/>
    <property type="match status" value="1"/>
</dbReference>
<dbReference type="Gene3D" id="3.30.70.100">
    <property type="match status" value="1"/>
</dbReference>
<keyword evidence="9" id="KW-1185">Reference proteome</keyword>
<proteinExistence type="predicted"/>
<evidence type="ECO:0000256" key="5">
    <source>
        <dbReference type="ARBA" id="ARBA00023136"/>
    </source>
</evidence>
<sequence>MPFKEAVSDLVTRVQDWLSSADQIGVVVAIVFVAIIIWLRKPLAKMVVGALDSLMTRLAVGLSEETKAELTVPTSVLIVTLSAFLALDVLQLPEFADGIVRRVLTSIAVLAVFAGWYNLCGPFVSLLSGETRLGVKMESGWMERVARFGVVLFGITALLTVWEVDISSALTGVGVLGAGLAIATQDLIRNLVAGMNNISEKRFSVGDVVQIEGIFVGTVEQIDLRSTLLRGFDQIPRYIPNSELANAVVLNYSQRRNRRVKLSIPLVLATTQAQISEFCDTLRKHLKESGDFDVSEDAPQYVHVEGLSDSAVLVMFYAWTNDPDYASFLEVTERLTLKIMELASACDTALAYPTQTLNMSESASDV</sequence>
<accession>A0A2P8F7T3</accession>
<keyword evidence="3 6" id="KW-0812">Transmembrane</keyword>
<dbReference type="PANTHER" id="PTHR30566">
    <property type="entry name" value="YNAI-RELATED MECHANOSENSITIVE ION CHANNEL"/>
    <property type="match status" value="1"/>
</dbReference>
<evidence type="ECO:0000256" key="1">
    <source>
        <dbReference type="ARBA" id="ARBA00004651"/>
    </source>
</evidence>